<reference evidence="1 2" key="1">
    <citation type="submission" date="2015-04" db="EMBL/GenBank/DDBJ databases">
        <authorList>
            <person name="Syromyatnikov M.Y."/>
            <person name="Popov V.N."/>
        </authorList>
    </citation>
    <scope>NUCLEOTIDE SEQUENCE [LARGE SCALE GENOMIC DNA]</scope>
</reference>
<evidence type="ECO:0000313" key="2">
    <source>
        <dbReference type="Proteomes" id="UP000183832"/>
    </source>
</evidence>
<gene>
    <name evidence="1" type="ORF">CLUMA_CG014934</name>
</gene>
<proteinExistence type="predicted"/>
<evidence type="ECO:0000313" key="1">
    <source>
        <dbReference type="EMBL" id="CRL01718.1"/>
    </source>
</evidence>
<organism evidence="1 2">
    <name type="scientific">Clunio marinus</name>
    <dbReference type="NCBI Taxonomy" id="568069"/>
    <lineage>
        <taxon>Eukaryota</taxon>
        <taxon>Metazoa</taxon>
        <taxon>Ecdysozoa</taxon>
        <taxon>Arthropoda</taxon>
        <taxon>Hexapoda</taxon>
        <taxon>Insecta</taxon>
        <taxon>Pterygota</taxon>
        <taxon>Neoptera</taxon>
        <taxon>Endopterygota</taxon>
        <taxon>Diptera</taxon>
        <taxon>Nematocera</taxon>
        <taxon>Chironomoidea</taxon>
        <taxon>Chironomidae</taxon>
        <taxon>Clunio</taxon>
    </lineage>
</organism>
<dbReference type="AlphaFoldDB" id="A0A1J1IRL2"/>
<protein>
    <submittedName>
        <fullName evidence="1">CLUMA_CG014934, isoform A</fullName>
    </submittedName>
</protein>
<keyword evidence="2" id="KW-1185">Reference proteome</keyword>
<name>A0A1J1IRL2_9DIPT</name>
<accession>A0A1J1IRL2</accession>
<dbReference type="EMBL" id="CVRI01000056">
    <property type="protein sequence ID" value="CRL01718.1"/>
    <property type="molecule type" value="Genomic_DNA"/>
</dbReference>
<sequence>MFLSQIINYTFLLSKLYSRKVHCEIICRLLYDYEEKNILFQMKKLQK</sequence>
<dbReference type="Proteomes" id="UP000183832">
    <property type="component" value="Unassembled WGS sequence"/>
</dbReference>